<organism evidence="3 4">
    <name type="scientific">Catalinimonas alkaloidigena</name>
    <dbReference type="NCBI Taxonomy" id="1075417"/>
    <lineage>
        <taxon>Bacteria</taxon>
        <taxon>Pseudomonadati</taxon>
        <taxon>Bacteroidota</taxon>
        <taxon>Cytophagia</taxon>
        <taxon>Cytophagales</taxon>
        <taxon>Catalimonadaceae</taxon>
        <taxon>Catalinimonas</taxon>
    </lineage>
</organism>
<protein>
    <submittedName>
        <fullName evidence="3">NAD(P)-dependent dehydrogenase, short-chain alcohol dehydrogenase family</fullName>
    </submittedName>
</protein>
<evidence type="ECO:0000256" key="1">
    <source>
        <dbReference type="ARBA" id="ARBA00006484"/>
    </source>
</evidence>
<dbReference type="RefSeq" id="WP_089688044.1">
    <property type="nucleotide sequence ID" value="NZ_FNFO01000015.1"/>
</dbReference>
<dbReference type="PANTHER" id="PTHR43477:SF1">
    <property type="entry name" value="DIHYDROANTICAPSIN 7-DEHYDROGENASE"/>
    <property type="match status" value="1"/>
</dbReference>
<dbReference type="InterPro" id="IPR051122">
    <property type="entry name" value="SDR_DHRS6-like"/>
</dbReference>
<proteinExistence type="inferred from homology"/>
<keyword evidence="4" id="KW-1185">Reference proteome</keyword>
<dbReference type="InterPro" id="IPR002347">
    <property type="entry name" value="SDR_fam"/>
</dbReference>
<dbReference type="STRING" id="1075417.SAMN05421823_11525"/>
<dbReference type="InterPro" id="IPR036291">
    <property type="entry name" value="NAD(P)-bd_dom_sf"/>
</dbReference>
<gene>
    <name evidence="3" type="ORF">SAMN05421823_11525</name>
</gene>
<comment type="similarity">
    <text evidence="1">Belongs to the short-chain dehydrogenases/reductases (SDR) family.</text>
</comment>
<dbReference type="GO" id="GO:0016491">
    <property type="term" value="F:oxidoreductase activity"/>
    <property type="evidence" value="ECO:0007669"/>
    <property type="project" value="UniProtKB-KW"/>
</dbReference>
<evidence type="ECO:0000313" key="3">
    <source>
        <dbReference type="EMBL" id="SDM52448.1"/>
    </source>
</evidence>
<dbReference type="PANTHER" id="PTHR43477">
    <property type="entry name" value="DIHYDROANTICAPSIN 7-DEHYDROGENASE"/>
    <property type="match status" value="1"/>
</dbReference>
<dbReference type="AlphaFoldDB" id="A0A1G9TXV2"/>
<accession>A0A1G9TXV2</accession>
<dbReference type="Pfam" id="PF13561">
    <property type="entry name" value="adh_short_C2"/>
    <property type="match status" value="1"/>
</dbReference>
<keyword evidence="2" id="KW-0560">Oxidoreductase</keyword>
<evidence type="ECO:0000256" key="2">
    <source>
        <dbReference type="ARBA" id="ARBA00023002"/>
    </source>
</evidence>
<dbReference type="EMBL" id="FNFO01000015">
    <property type="protein sequence ID" value="SDM52448.1"/>
    <property type="molecule type" value="Genomic_DNA"/>
</dbReference>
<evidence type="ECO:0000313" key="4">
    <source>
        <dbReference type="Proteomes" id="UP000198510"/>
    </source>
</evidence>
<dbReference type="PRINTS" id="PR00081">
    <property type="entry name" value="GDHRDH"/>
</dbReference>
<sequence>MDSSSKDSALQGKRVIVVGGSSGLGLATAKLAAAEGAALVLISSNQERIDKALQELPSGSHEGHAVDMSQESSIKAFFEHVGAFDHLIYTAGENLSLINLEDIDVSEAKDFFTIRYWGALAAAKYGVPHMNKGGSIGLISGTASQRPGSGWALASSICGAMEGLCRALAVELSPIRVNIVSPGVIKTNLWSSMSEEDRENLYKTTSEANLAKRVGEAEDVAKTFLFLMQQPYATGQNFTIDGGSVLV</sequence>
<name>A0A1G9TXV2_9BACT</name>
<reference evidence="3 4" key="1">
    <citation type="submission" date="2016-10" db="EMBL/GenBank/DDBJ databases">
        <authorList>
            <person name="de Groot N.N."/>
        </authorList>
    </citation>
    <scope>NUCLEOTIDE SEQUENCE [LARGE SCALE GENOMIC DNA]</scope>
    <source>
        <strain evidence="3 4">DSM 25186</strain>
    </source>
</reference>
<dbReference type="CDD" id="cd11731">
    <property type="entry name" value="Lin1944_like_SDR_c"/>
    <property type="match status" value="1"/>
</dbReference>
<dbReference type="Gene3D" id="3.40.50.720">
    <property type="entry name" value="NAD(P)-binding Rossmann-like Domain"/>
    <property type="match status" value="1"/>
</dbReference>
<dbReference type="SUPFAM" id="SSF51735">
    <property type="entry name" value="NAD(P)-binding Rossmann-fold domains"/>
    <property type="match status" value="1"/>
</dbReference>
<dbReference type="Proteomes" id="UP000198510">
    <property type="component" value="Unassembled WGS sequence"/>
</dbReference>
<dbReference type="OrthoDB" id="9806974at2"/>